<reference evidence="2 3" key="1">
    <citation type="submission" date="2016-10" db="EMBL/GenBank/DDBJ databases">
        <title>Draft Genome sequence of Alkanindiges sp. strain H1.</title>
        <authorList>
            <person name="Subhash Y."/>
            <person name="Lee S."/>
        </authorList>
    </citation>
    <scope>NUCLEOTIDE SEQUENCE [LARGE SCALE GENOMIC DNA]</scope>
    <source>
        <strain evidence="2 3">H1</strain>
    </source>
</reference>
<dbReference type="InterPro" id="IPR036653">
    <property type="entry name" value="CinA-like_C"/>
</dbReference>
<accession>A0A1S8CW80</accession>
<dbReference type="EMBL" id="MLCN01000014">
    <property type="protein sequence ID" value="ONG40989.1"/>
    <property type="molecule type" value="Genomic_DNA"/>
</dbReference>
<dbReference type="OrthoDB" id="6659578at2"/>
<keyword evidence="3" id="KW-1185">Reference proteome</keyword>
<organism evidence="2 3">
    <name type="scientific">Alkanindiges hydrocarboniclasticus</name>
    <dbReference type="NCBI Taxonomy" id="1907941"/>
    <lineage>
        <taxon>Bacteria</taxon>
        <taxon>Pseudomonadati</taxon>
        <taxon>Pseudomonadota</taxon>
        <taxon>Gammaproteobacteria</taxon>
        <taxon>Moraxellales</taxon>
        <taxon>Moraxellaceae</taxon>
        <taxon>Alkanindiges</taxon>
    </lineage>
</organism>
<evidence type="ECO:0000313" key="2">
    <source>
        <dbReference type="EMBL" id="ONG40989.1"/>
    </source>
</evidence>
<gene>
    <name evidence="2" type="ORF">BKE30_06025</name>
</gene>
<evidence type="ECO:0000313" key="3">
    <source>
        <dbReference type="Proteomes" id="UP000192132"/>
    </source>
</evidence>
<name>A0A1S8CW80_9GAMM</name>
<protein>
    <submittedName>
        <fullName evidence="2">Damage-inducible protein CinA</fullName>
    </submittedName>
</protein>
<dbReference type="Pfam" id="PF02464">
    <property type="entry name" value="CinA"/>
    <property type="match status" value="1"/>
</dbReference>
<dbReference type="InterPro" id="IPR008136">
    <property type="entry name" value="CinA_C"/>
</dbReference>
<dbReference type="NCBIfam" id="TIGR00199">
    <property type="entry name" value="PncC_domain"/>
    <property type="match status" value="1"/>
</dbReference>
<comment type="caution">
    <text evidence="2">The sequence shown here is derived from an EMBL/GenBank/DDBJ whole genome shotgun (WGS) entry which is preliminary data.</text>
</comment>
<dbReference type="SUPFAM" id="SSF142433">
    <property type="entry name" value="CinA-like"/>
    <property type="match status" value="1"/>
</dbReference>
<dbReference type="Proteomes" id="UP000192132">
    <property type="component" value="Unassembled WGS sequence"/>
</dbReference>
<dbReference type="AlphaFoldDB" id="A0A1S8CW80"/>
<dbReference type="STRING" id="1907941.BKE30_06025"/>
<dbReference type="Gene3D" id="3.90.950.20">
    <property type="entry name" value="CinA-like"/>
    <property type="match status" value="1"/>
</dbReference>
<dbReference type="RefSeq" id="WP_076877717.1">
    <property type="nucleotide sequence ID" value="NZ_MLCN01000014.1"/>
</dbReference>
<evidence type="ECO:0000259" key="1">
    <source>
        <dbReference type="Pfam" id="PF02464"/>
    </source>
</evidence>
<proteinExistence type="predicted"/>
<sequence>MSSKYVEQCTQLLAEQKLKIAFVESATAGRLAAEFSMTEHAGKCLLGSLVCYDACIKQDLLKVPKELIDQFTPESAEVTEAIAKNVKQFFSADIIVGVTGLASPGGSETPQKPVGTMFFHLIINQQSYSHREVFQGGAEEVILQAIDRIAQLLMQYLKQQNTL</sequence>
<feature type="domain" description="CinA C-terminal" evidence="1">
    <location>
        <begin position="4"/>
        <end position="156"/>
    </location>
</feature>